<dbReference type="PRINTS" id="PR00420">
    <property type="entry name" value="RNGMNOXGNASE"/>
</dbReference>
<evidence type="ECO:0000313" key="11">
    <source>
        <dbReference type="Proteomes" id="UP000268033"/>
    </source>
</evidence>
<keyword evidence="7" id="KW-0503">Monooxygenase</keyword>
<name>A0A3N1P4V2_9GAMM</name>
<evidence type="ECO:0000256" key="5">
    <source>
        <dbReference type="ARBA" id="ARBA00022827"/>
    </source>
</evidence>
<keyword evidence="11" id="KW-1185">Reference proteome</keyword>
<comment type="caution">
    <text evidence="10">The sequence shown here is derived from an EMBL/GenBank/DDBJ whole genome shotgun (WGS) entry which is preliminary data.</text>
</comment>
<dbReference type="UniPathway" id="UPA00232"/>
<sequence>MAFMEAQVTVVGGGMVGAALALMLGRGGIKVVLVDGHEPNQDFGPVADTRVSAISEGSRQILAGLGAWQHIARKGPYQAMEVWEKDSFGKLAFSAEDVKAEVLGHIVENRQIQLALWQEIRQCPAITFKAPAKLAAINEGEQNLMLSLDNGDMVATRLLVGADGANSQVRALADIPIVFHDYGHHALVATVKTELPHQGAARQIFRPQGPLAFLPLWDVNQCSIVWSTVPQEADALMALDSTDFANQLRLAFDNRLGAVELLSEVQRLPLMARYARDFVKPRMALVGDAAHTIHPLAGQGVNLGLADALALAETLLDAAMDERDFGSLKVLAPYGRARKAAAIKMLAAMNGLKTLFGVANPLLKVMRNLGLNGVSSVAPVKRVFIEEARGVVVLDQLLSVQKKHQIFSP</sequence>
<evidence type="ECO:0000256" key="2">
    <source>
        <dbReference type="ARBA" id="ARBA00004749"/>
    </source>
</evidence>
<evidence type="ECO:0000313" key="10">
    <source>
        <dbReference type="EMBL" id="ROQ22501.1"/>
    </source>
</evidence>
<comment type="similarity">
    <text evidence="3">Belongs to the UbiH/COQ6 family.</text>
</comment>
<dbReference type="SUPFAM" id="SSF51905">
    <property type="entry name" value="FAD/NAD(P)-binding domain"/>
    <property type="match status" value="1"/>
</dbReference>
<dbReference type="GO" id="GO:0071949">
    <property type="term" value="F:FAD binding"/>
    <property type="evidence" value="ECO:0007669"/>
    <property type="project" value="InterPro"/>
</dbReference>
<gene>
    <name evidence="10" type="ORF">EDC28_110145</name>
</gene>
<dbReference type="InterPro" id="IPR010971">
    <property type="entry name" value="UbiH/COQ6"/>
</dbReference>
<organism evidence="10 11">
    <name type="scientific">Gallaecimonas pentaromativorans</name>
    <dbReference type="NCBI Taxonomy" id="584787"/>
    <lineage>
        <taxon>Bacteria</taxon>
        <taxon>Pseudomonadati</taxon>
        <taxon>Pseudomonadota</taxon>
        <taxon>Gammaproteobacteria</taxon>
        <taxon>Enterobacterales</taxon>
        <taxon>Gallaecimonadaceae</taxon>
        <taxon>Gallaecimonas</taxon>
    </lineage>
</organism>
<evidence type="ECO:0000256" key="4">
    <source>
        <dbReference type="ARBA" id="ARBA00022630"/>
    </source>
</evidence>
<evidence type="ECO:0000256" key="7">
    <source>
        <dbReference type="ARBA" id="ARBA00023033"/>
    </source>
</evidence>
<dbReference type="GO" id="GO:0019168">
    <property type="term" value="F:2-polyprenylphenol 6-hydroxylase activity"/>
    <property type="evidence" value="ECO:0007669"/>
    <property type="project" value="TreeGrafter"/>
</dbReference>
<dbReference type="Proteomes" id="UP000268033">
    <property type="component" value="Unassembled WGS sequence"/>
</dbReference>
<comment type="cofactor">
    <cofactor evidence="1">
        <name>FAD</name>
        <dbReference type="ChEBI" id="CHEBI:57692"/>
    </cofactor>
</comment>
<dbReference type="EMBL" id="RJUL01000010">
    <property type="protein sequence ID" value="ROQ22501.1"/>
    <property type="molecule type" value="Genomic_DNA"/>
</dbReference>
<reference evidence="10 11" key="1">
    <citation type="submission" date="2018-11" db="EMBL/GenBank/DDBJ databases">
        <title>Genomic Encyclopedia of Type Strains, Phase IV (KMG-IV): sequencing the most valuable type-strain genomes for metagenomic binning, comparative biology and taxonomic classification.</title>
        <authorList>
            <person name="Goeker M."/>
        </authorList>
    </citation>
    <scope>NUCLEOTIDE SEQUENCE [LARGE SCALE GENOMIC DNA]</scope>
    <source>
        <strain evidence="10 11">DSM 21945</strain>
    </source>
</reference>
<evidence type="ECO:0000256" key="8">
    <source>
        <dbReference type="ARBA" id="ARBA00065734"/>
    </source>
</evidence>
<keyword evidence="5" id="KW-0274">FAD</keyword>
<dbReference type="Pfam" id="PF01494">
    <property type="entry name" value="FAD_binding_3"/>
    <property type="match status" value="1"/>
</dbReference>
<dbReference type="PANTHER" id="PTHR43876:SF7">
    <property type="entry name" value="UBIQUINONE BIOSYNTHESIS MONOOXYGENASE COQ6, MITOCHONDRIAL"/>
    <property type="match status" value="1"/>
</dbReference>
<evidence type="ECO:0000256" key="1">
    <source>
        <dbReference type="ARBA" id="ARBA00001974"/>
    </source>
</evidence>
<dbReference type="InterPro" id="IPR018168">
    <property type="entry name" value="Ubi_Hdrlase_CS"/>
</dbReference>
<dbReference type="InterPro" id="IPR036188">
    <property type="entry name" value="FAD/NAD-bd_sf"/>
</dbReference>
<dbReference type="GO" id="GO:0006744">
    <property type="term" value="P:ubiquinone biosynthetic process"/>
    <property type="evidence" value="ECO:0007669"/>
    <property type="project" value="UniProtKB-UniPathway"/>
</dbReference>
<keyword evidence="4" id="KW-0285">Flavoprotein</keyword>
<dbReference type="NCBIfam" id="TIGR01988">
    <property type="entry name" value="Ubi-OHases"/>
    <property type="match status" value="1"/>
</dbReference>
<evidence type="ECO:0000259" key="9">
    <source>
        <dbReference type="Pfam" id="PF01494"/>
    </source>
</evidence>
<dbReference type="Gene3D" id="3.50.50.60">
    <property type="entry name" value="FAD/NAD(P)-binding domain"/>
    <property type="match status" value="2"/>
</dbReference>
<protein>
    <submittedName>
        <fullName evidence="10">2-octaprenyl-6-methoxyphenol hydroxylase /2-octaprenyl-3-methyl-6-methoxy-1,4-benzoquinol hydroxylase</fullName>
    </submittedName>
</protein>
<dbReference type="AlphaFoldDB" id="A0A3N1P4V2"/>
<dbReference type="InterPro" id="IPR051205">
    <property type="entry name" value="UbiH/COQ6_monooxygenase"/>
</dbReference>
<comment type="subunit">
    <text evidence="8">Component of the Ubi complex metabolon, which regroups five ubiquinone biosynthesis proteins (UbiE, UbiF, UbiG, UbiH and UbiI) and two accessory factors (UbiK and the lipid-binding protein UbiJ).</text>
</comment>
<evidence type="ECO:0000256" key="3">
    <source>
        <dbReference type="ARBA" id="ARBA00005349"/>
    </source>
</evidence>
<comment type="pathway">
    <text evidence="2">Cofactor biosynthesis; ubiquinone biosynthesis.</text>
</comment>
<feature type="domain" description="FAD-binding" evidence="9">
    <location>
        <begin position="5"/>
        <end position="346"/>
    </location>
</feature>
<dbReference type="FunFam" id="3.50.50.60:FF:000021">
    <property type="entry name" value="Ubiquinone biosynthesis monooxygenase COQ6"/>
    <property type="match status" value="1"/>
</dbReference>
<dbReference type="PROSITE" id="PS01304">
    <property type="entry name" value="UBIH"/>
    <property type="match status" value="1"/>
</dbReference>
<dbReference type="InterPro" id="IPR002938">
    <property type="entry name" value="FAD-bd"/>
</dbReference>
<keyword evidence="6" id="KW-0560">Oxidoreductase</keyword>
<dbReference type="GO" id="GO:0110142">
    <property type="term" value="C:ubiquinone biosynthesis complex"/>
    <property type="evidence" value="ECO:0007669"/>
    <property type="project" value="UniProtKB-ARBA"/>
</dbReference>
<dbReference type="PANTHER" id="PTHR43876">
    <property type="entry name" value="UBIQUINONE BIOSYNTHESIS MONOOXYGENASE COQ6, MITOCHONDRIAL"/>
    <property type="match status" value="1"/>
</dbReference>
<proteinExistence type="inferred from homology"/>
<evidence type="ECO:0000256" key="6">
    <source>
        <dbReference type="ARBA" id="ARBA00023002"/>
    </source>
</evidence>
<dbReference type="STRING" id="584787.GCA_001247655_02248"/>
<accession>A0A3N1P4V2</accession>